<reference evidence="4 5" key="1">
    <citation type="submission" date="2020-08" db="EMBL/GenBank/DDBJ databases">
        <title>Genomic Encyclopedia of Type Strains, Phase III (KMG-III): the genomes of soil and plant-associated and newly described type strains.</title>
        <authorList>
            <person name="Whitman W."/>
        </authorList>
    </citation>
    <scope>NUCLEOTIDE SEQUENCE [LARGE SCALE GENOMIC DNA]</scope>
    <source>
        <strain evidence="4 5">CECT 5862</strain>
    </source>
</reference>
<sequence>MSDLGALLKKAREQRGLSLDDVQDLTKIRTRYLEAIEEGNHSVLPGSFYVRAFVKNYAENVGLDADEVLRLYQHEMPAPAPEPVVETVQRPRRSQVHATDRWSRWGFRTLMWSFLILIVVIVYVFYISKPADNVDTADDQTKMTENAEPPKAEEPANQGTTNGQNATPAETVTPDPVVPETPTISAPVLEKTSGSTDYYTLGAAEKHTVEIKSVGDAGATTWLGVRAKDKSGKYLLNMNLDTGKSETLEIAGPFYITFAKAHLIEVTVDGTPIPDGDKTKTHKFQFNESENAAGNSAAGTGTTETQTDATGTSTP</sequence>
<proteinExistence type="predicted"/>
<evidence type="ECO:0000313" key="4">
    <source>
        <dbReference type="EMBL" id="MBB3109461.1"/>
    </source>
</evidence>
<dbReference type="Gene3D" id="1.10.260.40">
    <property type="entry name" value="lambda repressor-like DNA-binding domains"/>
    <property type="match status" value="1"/>
</dbReference>
<protein>
    <submittedName>
        <fullName evidence="4">Cytoskeletal protein RodZ</fullName>
    </submittedName>
</protein>
<dbReference type="PANTHER" id="PTHR34475:SF1">
    <property type="entry name" value="CYTOSKELETON PROTEIN RODZ"/>
    <property type="match status" value="1"/>
</dbReference>
<keyword evidence="5" id="KW-1185">Reference proteome</keyword>
<dbReference type="SUPFAM" id="SSF47413">
    <property type="entry name" value="lambda repressor-like DNA-binding domains"/>
    <property type="match status" value="1"/>
</dbReference>
<dbReference type="Pfam" id="PF13464">
    <property type="entry name" value="RodZ_C"/>
    <property type="match status" value="1"/>
</dbReference>
<dbReference type="InterPro" id="IPR025194">
    <property type="entry name" value="RodZ-like_C"/>
</dbReference>
<keyword evidence="2" id="KW-1133">Transmembrane helix</keyword>
<dbReference type="EMBL" id="JACHXK010000002">
    <property type="protein sequence ID" value="MBB3109461.1"/>
    <property type="molecule type" value="Genomic_DNA"/>
</dbReference>
<dbReference type="Pfam" id="PF13413">
    <property type="entry name" value="HTH_25"/>
    <property type="match status" value="1"/>
</dbReference>
<evidence type="ECO:0000256" key="2">
    <source>
        <dbReference type="SAM" id="Phobius"/>
    </source>
</evidence>
<keyword evidence="2" id="KW-0812">Transmembrane</keyword>
<evidence type="ECO:0000256" key="1">
    <source>
        <dbReference type="SAM" id="MobiDB-lite"/>
    </source>
</evidence>
<dbReference type="RefSeq" id="WP_183598520.1">
    <property type="nucleotide sequence ID" value="NZ_JACHXK010000002.1"/>
</dbReference>
<feature type="transmembrane region" description="Helical" evidence="2">
    <location>
        <begin position="110"/>
        <end position="128"/>
    </location>
</feature>
<dbReference type="Proteomes" id="UP000570361">
    <property type="component" value="Unassembled WGS sequence"/>
</dbReference>
<feature type="compositionally biased region" description="Low complexity" evidence="1">
    <location>
        <begin position="287"/>
        <end position="315"/>
    </location>
</feature>
<evidence type="ECO:0000313" key="5">
    <source>
        <dbReference type="Proteomes" id="UP000570361"/>
    </source>
</evidence>
<dbReference type="CDD" id="cd00093">
    <property type="entry name" value="HTH_XRE"/>
    <property type="match status" value="1"/>
</dbReference>
<dbReference type="PANTHER" id="PTHR34475">
    <property type="match status" value="1"/>
</dbReference>
<keyword evidence="2" id="KW-0472">Membrane</keyword>
<comment type="caution">
    <text evidence="4">The sequence shown here is derived from an EMBL/GenBank/DDBJ whole genome shotgun (WGS) entry which is preliminary data.</text>
</comment>
<accession>A0A7W5AWN3</accession>
<dbReference type="InterPro" id="IPR001387">
    <property type="entry name" value="Cro/C1-type_HTH"/>
</dbReference>
<dbReference type="GO" id="GO:0003677">
    <property type="term" value="F:DNA binding"/>
    <property type="evidence" value="ECO:0007669"/>
    <property type="project" value="InterPro"/>
</dbReference>
<feature type="compositionally biased region" description="Low complexity" evidence="1">
    <location>
        <begin position="166"/>
        <end position="183"/>
    </location>
</feature>
<feature type="region of interest" description="Disordered" evidence="1">
    <location>
        <begin position="274"/>
        <end position="315"/>
    </location>
</feature>
<dbReference type="AlphaFoldDB" id="A0A7W5AWN3"/>
<organism evidence="4 5">
    <name type="scientific">Paenibacillus phyllosphaerae</name>
    <dbReference type="NCBI Taxonomy" id="274593"/>
    <lineage>
        <taxon>Bacteria</taxon>
        <taxon>Bacillati</taxon>
        <taxon>Bacillota</taxon>
        <taxon>Bacilli</taxon>
        <taxon>Bacillales</taxon>
        <taxon>Paenibacillaceae</taxon>
        <taxon>Paenibacillus</taxon>
    </lineage>
</organism>
<feature type="region of interest" description="Disordered" evidence="1">
    <location>
        <begin position="135"/>
        <end position="186"/>
    </location>
</feature>
<dbReference type="InterPro" id="IPR010982">
    <property type="entry name" value="Lambda_DNA-bd_dom_sf"/>
</dbReference>
<feature type="domain" description="Cytoskeleton protein RodZ-like C-terminal" evidence="3">
    <location>
        <begin position="219"/>
        <end position="274"/>
    </location>
</feature>
<dbReference type="InterPro" id="IPR050400">
    <property type="entry name" value="Bact_Cytoskel_RodZ"/>
</dbReference>
<name>A0A7W5AWN3_9BACL</name>
<gene>
    <name evidence="4" type="ORF">FHS18_001513</name>
</gene>
<evidence type="ECO:0000259" key="3">
    <source>
        <dbReference type="Pfam" id="PF13464"/>
    </source>
</evidence>